<comment type="caution">
    <text evidence="2">The sequence shown here is derived from an EMBL/GenBank/DDBJ whole genome shotgun (WGS) entry which is preliminary data.</text>
</comment>
<feature type="compositionally biased region" description="Basic residues" evidence="1">
    <location>
        <begin position="246"/>
        <end position="256"/>
    </location>
</feature>
<organism evidence="2 3">
    <name type="scientific">Diplocarpon coronariae</name>
    <dbReference type="NCBI Taxonomy" id="2795749"/>
    <lineage>
        <taxon>Eukaryota</taxon>
        <taxon>Fungi</taxon>
        <taxon>Dikarya</taxon>
        <taxon>Ascomycota</taxon>
        <taxon>Pezizomycotina</taxon>
        <taxon>Leotiomycetes</taxon>
        <taxon>Helotiales</taxon>
        <taxon>Drepanopezizaceae</taxon>
        <taxon>Diplocarpon</taxon>
    </lineage>
</organism>
<dbReference type="InParanoid" id="A0A218Z2R4"/>
<name>A0A218Z2R4_9HELO</name>
<reference evidence="2 3" key="1">
    <citation type="submission" date="2017-04" db="EMBL/GenBank/DDBJ databases">
        <title>Draft genome sequence of Marssonina coronaria NL1: causal agent of apple blotch.</title>
        <authorList>
            <person name="Cheng Q."/>
        </authorList>
    </citation>
    <scope>NUCLEOTIDE SEQUENCE [LARGE SCALE GENOMIC DNA]</scope>
    <source>
        <strain evidence="2 3">NL1</strain>
    </source>
</reference>
<evidence type="ECO:0000256" key="1">
    <source>
        <dbReference type="SAM" id="MobiDB-lite"/>
    </source>
</evidence>
<protein>
    <submittedName>
        <fullName evidence="2">Uncharacterized protein</fullName>
    </submittedName>
</protein>
<proteinExistence type="predicted"/>
<dbReference type="EMBL" id="MZNU01000240">
    <property type="protein sequence ID" value="OWP02317.1"/>
    <property type="molecule type" value="Genomic_DNA"/>
</dbReference>
<dbReference type="Proteomes" id="UP000242519">
    <property type="component" value="Unassembled WGS sequence"/>
</dbReference>
<accession>A0A218Z2R4</accession>
<feature type="compositionally biased region" description="Basic and acidic residues" evidence="1">
    <location>
        <begin position="222"/>
        <end position="236"/>
    </location>
</feature>
<sequence length="256" mass="29208">MVSYHQTPKLIRFDPISQSELELQHAARGIATLGNALCAFYGDYDRELIQGPVKIAMAEMLDNVSSKVEACSQMARKKFYKSIDEQYAMNLTVFEQTESGWRAKLASEITVLQAGEEEVEEQYQNDHEVDMGGTLAIRTLEALKSLDKIHLVELQIDKVIAALERFRAEKEYINKRQTKADNKFTRLEIASAQFGRDEMIGISKSVHANKVYDAEVSDKKLNKKIRTDDKEDHDEGFFQPPIPPRSLHKQARSLKE</sequence>
<gene>
    <name evidence="2" type="ORF">B2J93_1279</name>
</gene>
<evidence type="ECO:0000313" key="2">
    <source>
        <dbReference type="EMBL" id="OWP02317.1"/>
    </source>
</evidence>
<evidence type="ECO:0000313" key="3">
    <source>
        <dbReference type="Proteomes" id="UP000242519"/>
    </source>
</evidence>
<feature type="region of interest" description="Disordered" evidence="1">
    <location>
        <begin position="222"/>
        <end position="256"/>
    </location>
</feature>
<dbReference type="AlphaFoldDB" id="A0A218Z2R4"/>
<keyword evidence="3" id="KW-1185">Reference proteome</keyword>